<sequence>MIYCYFLAVWILTSSTVSGQSTQYGLVGETVNFRTDIRDRLDDILWKHNGNKVVQFDGKEQIEYSQFQKRVTLDWGSADLEINQLTHSDSGQYELDAGKESGVIRLNFELKVLDRVTKPTITCNMSDGSSSDKSGSEATLKCSAKTSQSLNYEWSQPGKIQPGQILSIPLGTEHDDKVYSCTASNRLSKEIATFTAKDCYPVGASAGLITGLVIGGIVILLCVLGAVFCAVKHKAKKEKTAAEQPHSDHESDQPSDPLLHRRETRPSSQKLHHPEETLKNSNSDHKDEKHKKLDRHTGKVKKMVQNIEQGQIDPVSIENEVEENRKKEDSKSDDMTNTISKQTESEKRVDEQTSVSLENGIWPSAVQPNSPLNDEAPVAAEDVNSQQAPGIKKENQSIGSGVENNKDEPKKVKPVVPVKSFKIRKGQANINPAREEEHSGATESGLQSSTAPKNPGSEQQEDEEPKGSTENGSSANQPSSSSINKPPVVGEDVSSEQVTEEKEKEKESDDKTKKEDPPTVPDQTGVENNKDEPKKVKPVVPVKSFKIRKGQANINPAREEEHSGATESGLQSSTAPKNPGSEQQEDEEPKGSTENGSSANQPSSSSINKPPVVGEDVSSEQVTEEKEKEKESDDKTKKEDPPTVPDQTGVENNKDEPKKVKPVVPVKSFKIRKGQANINPAREEEHSGATESGLQSSTAPKNPDLVKKADDDQMSAPENNASLSAAEPLSSLAPASPTMASKNDAGENVDGSNKEQATGQPNKEIVGKSSGSGEGN</sequence>
<reference evidence="9" key="3">
    <citation type="submission" date="2025-08" db="UniProtKB">
        <authorList>
            <consortium name="Ensembl"/>
        </authorList>
    </citation>
    <scope>IDENTIFICATION</scope>
</reference>
<feature type="compositionally biased region" description="Low complexity" evidence="5">
    <location>
        <begin position="473"/>
        <end position="482"/>
    </location>
</feature>
<accession>A0AAX7VL07</accession>
<feature type="compositionally biased region" description="Polar residues" evidence="5">
    <location>
        <begin position="441"/>
        <end position="458"/>
    </location>
</feature>
<keyword evidence="3 6" id="KW-0472">Membrane</keyword>
<evidence type="ECO:0000256" key="1">
    <source>
        <dbReference type="ARBA" id="ARBA00004370"/>
    </source>
</evidence>
<feature type="compositionally biased region" description="Polar residues" evidence="5">
    <location>
        <begin position="689"/>
        <end position="700"/>
    </location>
</feature>
<feature type="compositionally biased region" description="Polar residues" evidence="5">
    <location>
        <begin position="750"/>
        <end position="761"/>
    </location>
</feature>
<dbReference type="PROSITE" id="PS50835">
    <property type="entry name" value="IG_LIKE"/>
    <property type="match status" value="1"/>
</dbReference>
<feature type="compositionally biased region" description="Basic and acidic residues" evidence="5">
    <location>
        <begin position="322"/>
        <end position="334"/>
    </location>
</feature>
<dbReference type="PANTHER" id="PTHR12080:SF55">
    <property type="entry name" value="LYMPHOCYTE FUNCTION-ASSOCIATED ANTIGEN 3"/>
    <property type="match status" value="1"/>
</dbReference>
<dbReference type="PANTHER" id="PTHR12080">
    <property type="entry name" value="SIGNALING LYMPHOCYTIC ACTIVATION MOLECULE"/>
    <property type="match status" value="1"/>
</dbReference>
<dbReference type="GO" id="GO:0016020">
    <property type="term" value="C:membrane"/>
    <property type="evidence" value="ECO:0007669"/>
    <property type="project" value="UniProtKB-SubCell"/>
</dbReference>
<protein>
    <recommendedName>
        <fullName evidence="8">Ig-like domain-containing protein</fullName>
    </recommendedName>
</protein>
<feature type="compositionally biased region" description="Basic and acidic residues" evidence="5">
    <location>
        <begin position="239"/>
        <end position="265"/>
    </location>
</feature>
<evidence type="ECO:0000259" key="8">
    <source>
        <dbReference type="PROSITE" id="PS50835"/>
    </source>
</evidence>
<reference evidence="9" key="4">
    <citation type="submission" date="2025-09" db="UniProtKB">
        <authorList>
            <consortium name="Ensembl"/>
        </authorList>
    </citation>
    <scope>IDENTIFICATION</scope>
</reference>
<dbReference type="InterPro" id="IPR015631">
    <property type="entry name" value="CD2/SLAM_rcpt"/>
</dbReference>
<reference evidence="9 10" key="1">
    <citation type="submission" date="2018-05" db="EMBL/GenBank/DDBJ databases">
        <authorList>
            <person name="Datahose"/>
        </authorList>
    </citation>
    <scope>NUCLEOTIDE SEQUENCE</scope>
</reference>
<evidence type="ECO:0000256" key="7">
    <source>
        <dbReference type="SAM" id="SignalP"/>
    </source>
</evidence>
<feature type="compositionally biased region" description="Basic and acidic residues" evidence="5">
    <location>
        <begin position="623"/>
        <end position="641"/>
    </location>
</feature>
<dbReference type="SUPFAM" id="SSF48726">
    <property type="entry name" value="Immunoglobulin"/>
    <property type="match status" value="2"/>
</dbReference>
<dbReference type="CDD" id="cd00096">
    <property type="entry name" value="Ig"/>
    <property type="match status" value="1"/>
</dbReference>
<dbReference type="SMART" id="SM00409">
    <property type="entry name" value="IG"/>
    <property type="match status" value="2"/>
</dbReference>
<evidence type="ECO:0000313" key="10">
    <source>
        <dbReference type="Proteomes" id="UP000265100"/>
    </source>
</evidence>
<dbReference type="InterPro" id="IPR007110">
    <property type="entry name" value="Ig-like_dom"/>
</dbReference>
<dbReference type="InterPro" id="IPR013783">
    <property type="entry name" value="Ig-like_fold"/>
</dbReference>
<keyword evidence="4" id="KW-0325">Glycoprotein</keyword>
<feature type="compositionally biased region" description="Basic and acidic residues" evidence="5">
    <location>
        <begin position="499"/>
        <end position="517"/>
    </location>
</feature>
<proteinExistence type="predicted"/>
<keyword evidence="2 7" id="KW-0732">Signal</keyword>
<feature type="domain" description="Ig-like" evidence="8">
    <location>
        <begin position="119"/>
        <end position="192"/>
    </location>
</feature>
<keyword evidence="6" id="KW-0812">Transmembrane</keyword>
<evidence type="ECO:0000256" key="4">
    <source>
        <dbReference type="ARBA" id="ARBA00023180"/>
    </source>
</evidence>
<comment type="subcellular location">
    <subcellularLocation>
        <location evidence="1">Membrane</location>
    </subcellularLocation>
</comment>
<dbReference type="Gene3D" id="2.60.40.10">
    <property type="entry name" value="Immunoglobulins"/>
    <property type="match status" value="2"/>
</dbReference>
<keyword evidence="6" id="KW-1133">Transmembrane helix</keyword>
<dbReference type="Ensembl" id="ENSACLT00000044402.1">
    <property type="protein sequence ID" value="ENSACLP00000081792.1"/>
    <property type="gene ID" value="ENSACLG00000005794.2"/>
</dbReference>
<feature type="transmembrane region" description="Helical" evidence="6">
    <location>
        <begin position="208"/>
        <end position="231"/>
    </location>
</feature>
<evidence type="ECO:0000256" key="5">
    <source>
        <dbReference type="SAM" id="MobiDB-lite"/>
    </source>
</evidence>
<evidence type="ECO:0000256" key="3">
    <source>
        <dbReference type="ARBA" id="ARBA00023136"/>
    </source>
</evidence>
<dbReference type="AlphaFoldDB" id="A0AAX7VL07"/>
<feature type="compositionally biased region" description="Low complexity" evidence="5">
    <location>
        <begin position="721"/>
        <end position="741"/>
    </location>
</feature>
<evidence type="ECO:0000313" key="9">
    <source>
        <dbReference type="Ensembl" id="ENSACLP00000081792.1"/>
    </source>
</evidence>
<dbReference type="InterPro" id="IPR036179">
    <property type="entry name" value="Ig-like_dom_sf"/>
</dbReference>
<organism evidence="9 10">
    <name type="scientific">Astatotilapia calliptera</name>
    <name type="common">Eastern happy</name>
    <name type="synonym">Chromis callipterus</name>
    <dbReference type="NCBI Taxonomy" id="8154"/>
    <lineage>
        <taxon>Eukaryota</taxon>
        <taxon>Metazoa</taxon>
        <taxon>Chordata</taxon>
        <taxon>Craniata</taxon>
        <taxon>Vertebrata</taxon>
        <taxon>Euteleostomi</taxon>
        <taxon>Actinopterygii</taxon>
        <taxon>Neopterygii</taxon>
        <taxon>Teleostei</taxon>
        <taxon>Neoteleostei</taxon>
        <taxon>Acanthomorphata</taxon>
        <taxon>Ovalentaria</taxon>
        <taxon>Cichlomorphae</taxon>
        <taxon>Cichliformes</taxon>
        <taxon>Cichlidae</taxon>
        <taxon>African cichlids</taxon>
        <taxon>Pseudocrenilabrinae</taxon>
        <taxon>Haplochromini</taxon>
        <taxon>Astatotilapia</taxon>
    </lineage>
</organism>
<dbReference type="Proteomes" id="UP000265100">
    <property type="component" value="Chromosome 16"/>
</dbReference>
<feature type="region of interest" description="Disordered" evidence="5">
    <location>
        <begin position="239"/>
        <end position="776"/>
    </location>
</feature>
<keyword evidence="10" id="KW-1185">Reference proteome</keyword>
<feature type="signal peptide" evidence="7">
    <location>
        <begin position="1"/>
        <end position="19"/>
    </location>
</feature>
<evidence type="ECO:0000256" key="2">
    <source>
        <dbReference type="ARBA" id="ARBA00022729"/>
    </source>
</evidence>
<reference evidence="10" key="2">
    <citation type="submission" date="2023-03" db="EMBL/GenBank/DDBJ databases">
        <authorList>
            <consortium name="Wellcome Sanger Institute Data Sharing"/>
        </authorList>
    </citation>
    <scope>NUCLEOTIDE SEQUENCE [LARGE SCALE GENOMIC DNA]</scope>
</reference>
<feature type="chain" id="PRO_5044232319" description="Ig-like domain-containing protein" evidence="7">
    <location>
        <begin position="20"/>
        <end position="776"/>
    </location>
</feature>
<dbReference type="InterPro" id="IPR003599">
    <property type="entry name" value="Ig_sub"/>
</dbReference>
<evidence type="ECO:0000256" key="6">
    <source>
        <dbReference type="SAM" id="Phobius"/>
    </source>
</evidence>
<feature type="compositionally biased region" description="Basic and acidic residues" evidence="5">
    <location>
        <begin position="272"/>
        <end position="297"/>
    </location>
</feature>
<feature type="compositionally biased region" description="Polar residues" evidence="5">
    <location>
        <begin position="565"/>
        <end position="582"/>
    </location>
</feature>
<name>A0AAX7VL07_ASTCA</name>
<feature type="compositionally biased region" description="Low complexity" evidence="5">
    <location>
        <begin position="597"/>
        <end position="606"/>
    </location>
</feature>
<dbReference type="GeneTree" id="ENSGT01030000234540"/>